<dbReference type="InterPro" id="IPR001638">
    <property type="entry name" value="Solute-binding_3/MltF_N"/>
</dbReference>
<dbReference type="EMBL" id="JBHUJB010000005">
    <property type="protein sequence ID" value="MFD2157403.1"/>
    <property type="molecule type" value="Genomic_DNA"/>
</dbReference>
<accession>A0ABW4Z6A5</accession>
<reference evidence="4" key="1">
    <citation type="journal article" date="2019" name="Int. J. Syst. Evol. Microbiol.">
        <title>The Global Catalogue of Microorganisms (GCM) 10K type strain sequencing project: providing services to taxonomists for standard genome sequencing and annotation.</title>
        <authorList>
            <consortium name="The Broad Institute Genomics Platform"/>
            <consortium name="The Broad Institute Genome Sequencing Center for Infectious Disease"/>
            <person name="Wu L."/>
            <person name="Ma J."/>
        </authorList>
    </citation>
    <scope>NUCLEOTIDE SEQUENCE [LARGE SCALE GENOMIC DNA]</scope>
    <source>
        <strain evidence="4">CCUG 57942</strain>
    </source>
</reference>
<evidence type="ECO:0000256" key="1">
    <source>
        <dbReference type="ARBA" id="ARBA00022729"/>
    </source>
</evidence>
<gene>
    <name evidence="3" type="ORF">ACFSW8_00655</name>
</gene>
<evidence type="ECO:0000313" key="3">
    <source>
        <dbReference type="EMBL" id="MFD2157403.1"/>
    </source>
</evidence>
<keyword evidence="4" id="KW-1185">Reference proteome</keyword>
<dbReference type="SUPFAM" id="SSF53850">
    <property type="entry name" value="Periplasmic binding protein-like II"/>
    <property type="match status" value="1"/>
</dbReference>
<evidence type="ECO:0000313" key="4">
    <source>
        <dbReference type="Proteomes" id="UP001597389"/>
    </source>
</evidence>
<evidence type="ECO:0000259" key="2">
    <source>
        <dbReference type="SMART" id="SM00062"/>
    </source>
</evidence>
<dbReference type="RefSeq" id="WP_377091242.1">
    <property type="nucleotide sequence ID" value="NZ_JBHSJL010000014.1"/>
</dbReference>
<feature type="domain" description="Solute-binding protein family 3/N-terminal" evidence="2">
    <location>
        <begin position="24"/>
        <end position="249"/>
    </location>
</feature>
<organism evidence="3 4">
    <name type="scientific">Rubritalea tangerina</name>
    <dbReference type="NCBI Taxonomy" id="430798"/>
    <lineage>
        <taxon>Bacteria</taxon>
        <taxon>Pseudomonadati</taxon>
        <taxon>Verrucomicrobiota</taxon>
        <taxon>Verrucomicrobiia</taxon>
        <taxon>Verrucomicrobiales</taxon>
        <taxon>Rubritaleaceae</taxon>
        <taxon>Rubritalea</taxon>
    </lineage>
</organism>
<dbReference type="PANTHER" id="PTHR35936">
    <property type="entry name" value="MEMBRANE-BOUND LYTIC MUREIN TRANSGLYCOSYLASE F"/>
    <property type="match status" value="1"/>
</dbReference>
<dbReference type="Pfam" id="PF00497">
    <property type="entry name" value="SBP_bac_3"/>
    <property type="match status" value="1"/>
</dbReference>
<dbReference type="Gene3D" id="3.40.190.10">
    <property type="entry name" value="Periplasmic binding protein-like II"/>
    <property type="match status" value="2"/>
</dbReference>
<dbReference type="PANTHER" id="PTHR35936:SF25">
    <property type="entry name" value="ABC TRANSPORTER SUBSTRATE-BINDING PROTEIN"/>
    <property type="match status" value="1"/>
</dbReference>
<dbReference type="Proteomes" id="UP001597389">
    <property type="component" value="Unassembled WGS sequence"/>
</dbReference>
<dbReference type="SMART" id="SM00062">
    <property type="entry name" value="PBPb"/>
    <property type="match status" value="1"/>
</dbReference>
<protein>
    <submittedName>
        <fullName evidence="3">Substrate-binding periplasmic protein</fullName>
    </submittedName>
</protein>
<keyword evidence="1" id="KW-0732">Signal</keyword>
<proteinExistence type="predicted"/>
<comment type="caution">
    <text evidence="3">The sequence shown here is derived from an EMBL/GenBank/DDBJ whole genome shotgun (WGS) entry which is preliminary data.</text>
</comment>
<sequence length="257" mass="29396">MPSPLQHFLLSILSLGAVCAEAREIKMVTLNWPPFYGEKLPDGGPLTELATEAFRRAGHTASIEFLPWTRALEEVKKQRADIVLGAYYNHERARHYHYSQPMLKVNVGLVANSEARLTQYSSLRDLTAYRIGVCKNFVNSPAFDNAGYLQKDVAKNQILNIRKLQRDRVDMIAVSFEVFRYEDGKMHDQHPEQSHVFIKPLLSQQALHLMMAKSIPDHQSIINDFNKAFQEMRNDGTYLKILKKHKLDHSSAIPDPP</sequence>
<name>A0ABW4Z6A5_9BACT</name>